<protein>
    <submittedName>
        <fullName evidence="7">LrgB family protein</fullName>
    </submittedName>
</protein>
<feature type="transmembrane region" description="Helical" evidence="6">
    <location>
        <begin position="56"/>
        <end position="77"/>
    </location>
</feature>
<evidence type="ECO:0000256" key="3">
    <source>
        <dbReference type="ARBA" id="ARBA00022692"/>
    </source>
</evidence>
<keyword evidence="4 6" id="KW-1133">Transmembrane helix</keyword>
<evidence type="ECO:0000313" key="7">
    <source>
        <dbReference type="EMBL" id="MFC0522026.1"/>
    </source>
</evidence>
<reference evidence="7 8" key="1">
    <citation type="submission" date="2024-09" db="EMBL/GenBank/DDBJ databases">
        <authorList>
            <person name="Sun Q."/>
            <person name="Mori K."/>
        </authorList>
    </citation>
    <scope>NUCLEOTIDE SEQUENCE [LARGE SCALE GENOMIC DNA]</scope>
    <source>
        <strain evidence="7 8">NCAIM B.02529</strain>
    </source>
</reference>
<evidence type="ECO:0000256" key="6">
    <source>
        <dbReference type="SAM" id="Phobius"/>
    </source>
</evidence>
<comment type="subcellular location">
    <subcellularLocation>
        <location evidence="1">Cell membrane</location>
        <topology evidence="1">Multi-pass membrane protein</topology>
    </subcellularLocation>
</comment>
<proteinExistence type="predicted"/>
<dbReference type="PANTHER" id="PTHR30249:SF17">
    <property type="entry name" value="HOLIN-LIKE PROTEIN CIDB"/>
    <property type="match status" value="1"/>
</dbReference>
<gene>
    <name evidence="7" type="ORF">ACFFGV_00285</name>
</gene>
<evidence type="ECO:0000313" key="8">
    <source>
        <dbReference type="Proteomes" id="UP001589836"/>
    </source>
</evidence>
<keyword evidence="3 6" id="KW-0812">Transmembrane</keyword>
<dbReference type="Pfam" id="PF04172">
    <property type="entry name" value="LrgB"/>
    <property type="match status" value="1"/>
</dbReference>
<dbReference type="Proteomes" id="UP001589836">
    <property type="component" value="Unassembled WGS sequence"/>
</dbReference>
<dbReference type="InterPro" id="IPR007300">
    <property type="entry name" value="CidB/LrgB"/>
</dbReference>
<dbReference type="PANTHER" id="PTHR30249">
    <property type="entry name" value="PUTATIVE SEROTONIN TRANSPORTER"/>
    <property type="match status" value="1"/>
</dbReference>
<feature type="transmembrane region" description="Helical" evidence="6">
    <location>
        <begin position="89"/>
        <end position="111"/>
    </location>
</feature>
<organism evidence="7 8">
    <name type="scientific">Pontibacillus salicampi</name>
    <dbReference type="NCBI Taxonomy" id="1449801"/>
    <lineage>
        <taxon>Bacteria</taxon>
        <taxon>Bacillati</taxon>
        <taxon>Bacillota</taxon>
        <taxon>Bacilli</taxon>
        <taxon>Bacillales</taxon>
        <taxon>Bacillaceae</taxon>
        <taxon>Pontibacillus</taxon>
    </lineage>
</organism>
<feature type="transmembrane region" description="Helical" evidence="6">
    <location>
        <begin position="6"/>
        <end position="21"/>
    </location>
</feature>
<evidence type="ECO:0000256" key="5">
    <source>
        <dbReference type="ARBA" id="ARBA00023136"/>
    </source>
</evidence>
<keyword evidence="2" id="KW-1003">Cell membrane</keyword>
<feature type="transmembrane region" description="Helical" evidence="6">
    <location>
        <begin position="145"/>
        <end position="168"/>
    </location>
</feature>
<accession>A0ABV6LI02</accession>
<dbReference type="EMBL" id="JBHLTP010000001">
    <property type="protein sequence ID" value="MFC0522026.1"/>
    <property type="molecule type" value="Genomic_DNA"/>
</dbReference>
<dbReference type="RefSeq" id="WP_377344504.1">
    <property type="nucleotide sequence ID" value="NZ_JBHLTP010000001.1"/>
</dbReference>
<evidence type="ECO:0000256" key="4">
    <source>
        <dbReference type="ARBA" id="ARBA00022989"/>
    </source>
</evidence>
<comment type="caution">
    <text evidence="7">The sequence shown here is derived from an EMBL/GenBank/DDBJ whole genome shotgun (WGS) entry which is preliminary data.</text>
</comment>
<keyword evidence="8" id="KW-1185">Reference proteome</keyword>
<evidence type="ECO:0000256" key="1">
    <source>
        <dbReference type="ARBA" id="ARBA00004651"/>
    </source>
</evidence>
<name>A0ABV6LI02_9BACI</name>
<sequence>MNNLWIGSIGLISTLLLYYGTKKLHQRFPSPFLLPVLTSTIVIGAFLLLWDIPYEVYMTGGKVVDWLLGPAVVALAYPLYRQWEVLKRYWMNILSSVTVGAIIGVTSGILFSNWLNVEEYLIYSLIPKNSTTPVAMSVADSIGGIPSMAAVFVMIAGIGGAVFGPIVLKWATIDHFLGRGIGFGSASHAIGTSKAMENSEEEGTVSTVAMILSAIIISIISPLFVYLLL</sequence>
<evidence type="ECO:0000256" key="2">
    <source>
        <dbReference type="ARBA" id="ARBA00022475"/>
    </source>
</evidence>
<feature type="transmembrane region" description="Helical" evidence="6">
    <location>
        <begin position="204"/>
        <end position="228"/>
    </location>
</feature>
<keyword evidence="5 6" id="KW-0472">Membrane</keyword>
<feature type="transmembrane region" description="Helical" evidence="6">
    <location>
        <begin position="33"/>
        <end position="50"/>
    </location>
</feature>